<evidence type="ECO:0000313" key="3">
    <source>
        <dbReference type="Proteomes" id="UP001139150"/>
    </source>
</evidence>
<evidence type="ECO:0000259" key="1">
    <source>
        <dbReference type="SMART" id="SM00860"/>
    </source>
</evidence>
<feature type="domain" description="Knr4/Smi1-like" evidence="1">
    <location>
        <begin position="23"/>
        <end position="151"/>
    </location>
</feature>
<dbReference type="RefSeq" id="WP_250098239.1">
    <property type="nucleotide sequence ID" value="NZ_JAKRYL010000028.1"/>
</dbReference>
<dbReference type="EMBL" id="JAKRYL010000028">
    <property type="protein sequence ID" value="MCL7749378.1"/>
    <property type="molecule type" value="Genomic_DNA"/>
</dbReference>
<dbReference type="Gene3D" id="3.40.1580.10">
    <property type="entry name" value="SMI1/KNR4-like"/>
    <property type="match status" value="1"/>
</dbReference>
<comment type="caution">
    <text evidence="2">The sequence shown here is derived from an EMBL/GenBank/DDBJ whole genome shotgun (WGS) entry which is preliminary data.</text>
</comment>
<keyword evidence="3" id="KW-1185">Reference proteome</keyword>
<protein>
    <submittedName>
        <fullName evidence="2">SMI1/KNR4 family protein</fullName>
    </submittedName>
</protein>
<name>A0A9X2I7U2_9BACI</name>
<gene>
    <name evidence="2" type="ORF">MF646_19860</name>
</gene>
<evidence type="ECO:0000313" key="2">
    <source>
        <dbReference type="EMBL" id="MCL7749378.1"/>
    </source>
</evidence>
<dbReference type="SUPFAM" id="SSF160631">
    <property type="entry name" value="SMI1/KNR4-like"/>
    <property type="match status" value="1"/>
</dbReference>
<accession>A0A9X2I7U2</accession>
<sequence length="155" mass="17668">MSLQFYNGTNFWKSPSGYKPGEQVTNAQVAEVEQLLGISLPRKYVELMQEQNGGELAYRYVLFEDGDAAVVPYFHELEMDRGVGLSLIFVEECGLPDHLVLLTGDFHSWIALDYRNGRSEPAVLYITEDESGNGLWQEHIIAENFDQFLGRLFQK</sequence>
<dbReference type="AlphaFoldDB" id="A0A9X2I7U2"/>
<proteinExistence type="predicted"/>
<dbReference type="Pfam" id="PF14568">
    <property type="entry name" value="SUKH_6"/>
    <property type="match status" value="1"/>
</dbReference>
<dbReference type="InterPro" id="IPR037883">
    <property type="entry name" value="Knr4/Smi1-like_sf"/>
</dbReference>
<reference evidence="2" key="1">
    <citation type="submission" date="2022-02" db="EMBL/GenBank/DDBJ databases">
        <title>Halalkalibacter sp. nov. isolated from Lonar Lake, India.</title>
        <authorList>
            <person name="Joshi A."/>
            <person name="Thite S."/>
            <person name="Lodha T."/>
        </authorList>
    </citation>
    <scope>NUCLEOTIDE SEQUENCE</scope>
    <source>
        <strain evidence="2">MEB205</strain>
    </source>
</reference>
<dbReference type="Proteomes" id="UP001139150">
    <property type="component" value="Unassembled WGS sequence"/>
</dbReference>
<dbReference type="SMART" id="SM00860">
    <property type="entry name" value="SMI1_KNR4"/>
    <property type="match status" value="1"/>
</dbReference>
<dbReference type="InterPro" id="IPR018958">
    <property type="entry name" value="Knr4/Smi1-like_dom"/>
</dbReference>
<organism evidence="2 3">
    <name type="scientific">Halalkalibacter alkaliphilus</name>
    <dbReference type="NCBI Taxonomy" id="2917993"/>
    <lineage>
        <taxon>Bacteria</taxon>
        <taxon>Bacillati</taxon>
        <taxon>Bacillota</taxon>
        <taxon>Bacilli</taxon>
        <taxon>Bacillales</taxon>
        <taxon>Bacillaceae</taxon>
        <taxon>Halalkalibacter</taxon>
    </lineage>
</organism>